<name>A0A072P3U8_9EURO</name>
<dbReference type="RefSeq" id="XP_013257131.1">
    <property type="nucleotide sequence ID" value="XM_013401677.1"/>
</dbReference>
<proteinExistence type="predicted"/>
<evidence type="ECO:0000313" key="3">
    <source>
        <dbReference type="Proteomes" id="UP000027920"/>
    </source>
</evidence>
<dbReference type="VEuPathDB" id="FungiDB:A1O9_08983"/>
<feature type="region of interest" description="Disordered" evidence="1">
    <location>
        <begin position="1"/>
        <end position="42"/>
    </location>
</feature>
<dbReference type="InterPro" id="IPR021833">
    <property type="entry name" value="DUF3425"/>
</dbReference>
<feature type="region of interest" description="Disordered" evidence="1">
    <location>
        <begin position="100"/>
        <end position="129"/>
    </location>
</feature>
<evidence type="ECO:0000256" key="1">
    <source>
        <dbReference type="SAM" id="MobiDB-lite"/>
    </source>
</evidence>
<accession>A0A072P3U8</accession>
<dbReference type="PANTHER" id="PTHR37012:SF7">
    <property type="entry name" value="B-ZIP TRANSCRIPTION FACTOR (EUROFUNG)-RELATED"/>
    <property type="match status" value="1"/>
</dbReference>
<feature type="compositionally biased region" description="Basic and acidic residues" evidence="1">
    <location>
        <begin position="107"/>
        <end position="127"/>
    </location>
</feature>
<feature type="compositionally biased region" description="Polar residues" evidence="1">
    <location>
        <begin position="1"/>
        <end position="15"/>
    </location>
</feature>
<reference evidence="2 3" key="1">
    <citation type="submission" date="2013-03" db="EMBL/GenBank/DDBJ databases">
        <title>The Genome Sequence of Exophiala aquamarina CBS 119918.</title>
        <authorList>
            <consortium name="The Broad Institute Genomics Platform"/>
            <person name="Cuomo C."/>
            <person name="de Hoog S."/>
            <person name="Gorbushina A."/>
            <person name="Walker B."/>
            <person name="Young S.K."/>
            <person name="Zeng Q."/>
            <person name="Gargeya S."/>
            <person name="Fitzgerald M."/>
            <person name="Haas B."/>
            <person name="Abouelleil A."/>
            <person name="Allen A.W."/>
            <person name="Alvarado L."/>
            <person name="Arachchi H.M."/>
            <person name="Berlin A.M."/>
            <person name="Chapman S.B."/>
            <person name="Gainer-Dewar J."/>
            <person name="Goldberg J."/>
            <person name="Griggs A."/>
            <person name="Gujja S."/>
            <person name="Hansen M."/>
            <person name="Howarth C."/>
            <person name="Imamovic A."/>
            <person name="Ireland A."/>
            <person name="Larimer J."/>
            <person name="McCowan C."/>
            <person name="Murphy C."/>
            <person name="Pearson M."/>
            <person name="Poon T.W."/>
            <person name="Priest M."/>
            <person name="Roberts A."/>
            <person name="Saif S."/>
            <person name="Shea T."/>
            <person name="Sisk P."/>
            <person name="Sykes S."/>
            <person name="Wortman J."/>
            <person name="Nusbaum C."/>
            <person name="Birren B."/>
        </authorList>
    </citation>
    <scope>NUCLEOTIDE SEQUENCE [LARGE SCALE GENOMIC DNA]</scope>
    <source>
        <strain evidence="2 3">CBS 119918</strain>
    </source>
</reference>
<dbReference type="PANTHER" id="PTHR37012">
    <property type="entry name" value="B-ZIP TRANSCRIPTION FACTOR (EUROFUNG)-RELATED"/>
    <property type="match status" value="1"/>
</dbReference>
<dbReference type="Pfam" id="PF11905">
    <property type="entry name" value="DUF3425"/>
    <property type="match status" value="1"/>
</dbReference>
<protein>
    <recommendedName>
        <fullName evidence="4">BZIP domain-containing protein</fullName>
    </recommendedName>
</protein>
<keyword evidence="3" id="KW-1185">Reference proteome</keyword>
<gene>
    <name evidence="2" type="ORF">A1O9_08983</name>
</gene>
<dbReference type="Proteomes" id="UP000027920">
    <property type="component" value="Unassembled WGS sequence"/>
</dbReference>
<evidence type="ECO:0000313" key="2">
    <source>
        <dbReference type="EMBL" id="KEF54541.1"/>
    </source>
</evidence>
<sequence length="449" mass="51530">MSSQPPSDVSHNPNPVQCKRNRKREMDRISQQRKRRRDRENLQKMEERLRLLQKDSQNQLLMQLMKSADQNEERNIRHRKRLLQIRGLIQADLADLGHCDTTTPVADKPDGLHPDHGDADSSSHGEPEGLDQMLAEYNDEANIFGCNNDQTTDQAFNANDFGTLIPGADTLPWDQEAHGIGPDQVKDIMIPAEQTTHQNGRPRKLWDEVEQLLARAKLPANSPSVHNEEVDMHIIINAVSRGWSRFSQVVRVDPRWSCLRDLDERYFSSGYAPVERLAVLTIASQLLDGDRMRPSVGSKLLPQFMKPRPSQQAIPHSAIADFYVWPGFRERLTVCHQYSSDNFLRAMHIMFQFLWPYDLRATYDINPQTGLSQFSPQFLEHLGDLRCWTMNSDFLVEFPDFRGDVPTFNGGPPSLLSIGVSYPEWYRFDTTEDEESSRNSLQLTTVLGY</sequence>
<dbReference type="HOGENOM" id="CLU_609776_0_0_1"/>
<dbReference type="EMBL" id="AMGV01000009">
    <property type="protein sequence ID" value="KEF54541.1"/>
    <property type="molecule type" value="Genomic_DNA"/>
</dbReference>
<dbReference type="GeneID" id="25283893"/>
<comment type="caution">
    <text evidence="2">The sequence shown here is derived from an EMBL/GenBank/DDBJ whole genome shotgun (WGS) entry which is preliminary data.</text>
</comment>
<dbReference type="OrthoDB" id="5086080at2759"/>
<dbReference type="AlphaFoldDB" id="A0A072P3U8"/>
<evidence type="ECO:0008006" key="4">
    <source>
        <dbReference type="Google" id="ProtNLM"/>
    </source>
</evidence>
<organism evidence="2 3">
    <name type="scientific">Exophiala aquamarina CBS 119918</name>
    <dbReference type="NCBI Taxonomy" id="1182545"/>
    <lineage>
        <taxon>Eukaryota</taxon>
        <taxon>Fungi</taxon>
        <taxon>Dikarya</taxon>
        <taxon>Ascomycota</taxon>
        <taxon>Pezizomycotina</taxon>
        <taxon>Eurotiomycetes</taxon>
        <taxon>Chaetothyriomycetidae</taxon>
        <taxon>Chaetothyriales</taxon>
        <taxon>Herpotrichiellaceae</taxon>
        <taxon>Exophiala</taxon>
    </lineage>
</organism>